<organism evidence="2 3">
    <name type="scientific">Thomasclavelia ramosa</name>
    <dbReference type="NCBI Taxonomy" id="1547"/>
    <lineage>
        <taxon>Bacteria</taxon>
        <taxon>Bacillati</taxon>
        <taxon>Bacillota</taxon>
        <taxon>Erysipelotrichia</taxon>
        <taxon>Erysipelotrichales</taxon>
        <taxon>Coprobacillaceae</taxon>
        <taxon>Thomasclavelia</taxon>
    </lineage>
</organism>
<dbReference type="PANTHER" id="PTHR43318">
    <property type="entry name" value="UDP-N-ACETYLGLUCOSAMINE 4,6-DEHYDRATASE"/>
    <property type="match status" value="1"/>
</dbReference>
<keyword evidence="1" id="KW-0812">Transmembrane</keyword>
<evidence type="ECO:0000313" key="3">
    <source>
        <dbReference type="Proteomes" id="UP000261032"/>
    </source>
</evidence>
<protein>
    <recommendedName>
        <fullName evidence="4">Undecaprenyl-phosphate glucose phosphotransferase</fullName>
    </recommendedName>
</protein>
<dbReference type="AlphaFoldDB" id="A0A3E3EDA4"/>
<feature type="transmembrane region" description="Helical" evidence="1">
    <location>
        <begin position="44"/>
        <end position="67"/>
    </location>
</feature>
<feature type="transmembrane region" description="Helical" evidence="1">
    <location>
        <begin position="79"/>
        <end position="102"/>
    </location>
</feature>
<keyword evidence="1" id="KW-1133">Transmembrane helix</keyword>
<dbReference type="EMBL" id="QUSL01000010">
    <property type="protein sequence ID" value="RGD85504.1"/>
    <property type="molecule type" value="Genomic_DNA"/>
</dbReference>
<name>A0A3E3EDA4_9FIRM</name>
<feature type="transmembrane region" description="Helical" evidence="1">
    <location>
        <begin position="12"/>
        <end position="32"/>
    </location>
</feature>
<sequence length="159" mass="18363">MKKYQSLIQKRGILICYDMLAVIFSCYASLWIRFDGNIDLKYLSSMNCMVFFIIVLSILVFALNRLYDSLWQFVSIAELRRVIISTITSTFGVALISTFTGYQLPKSWFIIYLMLLTILVGGIRISYRLTRSAIREMKVSTGKHKGGKKVMLILIMNYL</sequence>
<accession>A0A3E3EDA4</accession>
<reference evidence="2 3" key="1">
    <citation type="submission" date="2018-08" db="EMBL/GenBank/DDBJ databases">
        <title>A genome reference for cultivated species of the human gut microbiota.</title>
        <authorList>
            <person name="Zou Y."/>
            <person name="Xue W."/>
            <person name="Luo G."/>
        </authorList>
    </citation>
    <scope>NUCLEOTIDE SEQUENCE [LARGE SCALE GENOMIC DNA]</scope>
    <source>
        <strain evidence="2 3">OM06-4</strain>
    </source>
</reference>
<evidence type="ECO:0008006" key="4">
    <source>
        <dbReference type="Google" id="ProtNLM"/>
    </source>
</evidence>
<comment type="caution">
    <text evidence="2">The sequence shown here is derived from an EMBL/GenBank/DDBJ whole genome shotgun (WGS) entry which is preliminary data.</text>
</comment>
<dbReference type="PANTHER" id="PTHR43318:SF2">
    <property type="entry name" value="UDP-N-ACETYLGLUCOSAMINE 4,6-DEHYDRATASE (INVERTING)"/>
    <property type="match status" value="1"/>
</dbReference>
<evidence type="ECO:0000256" key="1">
    <source>
        <dbReference type="SAM" id="Phobius"/>
    </source>
</evidence>
<dbReference type="InterPro" id="IPR051203">
    <property type="entry name" value="Polysaccharide_Synthase-Rel"/>
</dbReference>
<keyword evidence="1" id="KW-0472">Membrane</keyword>
<feature type="transmembrane region" description="Helical" evidence="1">
    <location>
        <begin position="108"/>
        <end position="127"/>
    </location>
</feature>
<gene>
    <name evidence="2" type="ORF">DXB93_07990</name>
</gene>
<evidence type="ECO:0000313" key="2">
    <source>
        <dbReference type="EMBL" id="RGD85504.1"/>
    </source>
</evidence>
<dbReference type="Proteomes" id="UP000261032">
    <property type="component" value="Unassembled WGS sequence"/>
</dbReference>
<proteinExistence type="predicted"/>